<dbReference type="OrthoDB" id="25778at2759"/>
<organism evidence="2 3">
    <name type="scientific">Acaulospora morrowiae</name>
    <dbReference type="NCBI Taxonomy" id="94023"/>
    <lineage>
        <taxon>Eukaryota</taxon>
        <taxon>Fungi</taxon>
        <taxon>Fungi incertae sedis</taxon>
        <taxon>Mucoromycota</taxon>
        <taxon>Glomeromycotina</taxon>
        <taxon>Glomeromycetes</taxon>
        <taxon>Diversisporales</taxon>
        <taxon>Acaulosporaceae</taxon>
        <taxon>Acaulospora</taxon>
    </lineage>
</organism>
<sequence>TFLFSTSVQGHQFHVFEILCEYRRGSDNKKLRHVYKLSRGYTDAIVGEGGVGWSGDSRWCAVASGRGTIHVFAINPYGGPAHIPSHVTGWVNNMDEQYSTTTQSPV</sequence>
<dbReference type="AlphaFoldDB" id="A0A9N9JQF9"/>
<dbReference type="EMBL" id="CAJVPV010061841">
    <property type="protein sequence ID" value="CAG8791336.1"/>
    <property type="molecule type" value="Genomic_DNA"/>
</dbReference>
<feature type="non-terminal residue" evidence="2">
    <location>
        <position position="1"/>
    </location>
</feature>
<evidence type="ECO:0000313" key="3">
    <source>
        <dbReference type="Proteomes" id="UP000789342"/>
    </source>
</evidence>
<dbReference type="PANTHER" id="PTHR13268:SF0">
    <property type="entry name" value="BCAS3 MICROTUBULE ASSOCIATED CELL MIGRATION FACTOR"/>
    <property type="match status" value="1"/>
</dbReference>
<reference evidence="2" key="1">
    <citation type="submission" date="2021-06" db="EMBL/GenBank/DDBJ databases">
        <authorList>
            <person name="Kallberg Y."/>
            <person name="Tangrot J."/>
            <person name="Rosling A."/>
        </authorList>
    </citation>
    <scope>NUCLEOTIDE SEQUENCE</scope>
    <source>
        <strain evidence="2">CL551</strain>
    </source>
</reference>
<gene>
    <name evidence="2" type="ORF">AMORRO_LOCUS18170</name>
</gene>
<protein>
    <submittedName>
        <fullName evidence="2">16309_t:CDS:1</fullName>
    </submittedName>
</protein>
<feature type="non-terminal residue" evidence="2">
    <location>
        <position position="106"/>
    </location>
</feature>
<name>A0A9N9JQF9_9GLOM</name>
<dbReference type="GO" id="GO:0006914">
    <property type="term" value="P:autophagy"/>
    <property type="evidence" value="ECO:0007669"/>
    <property type="project" value="InterPro"/>
</dbReference>
<dbReference type="SUPFAM" id="SSF82171">
    <property type="entry name" value="DPP6 N-terminal domain-like"/>
    <property type="match status" value="1"/>
</dbReference>
<evidence type="ECO:0000259" key="1">
    <source>
        <dbReference type="Pfam" id="PF21034"/>
    </source>
</evidence>
<accession>A0A9N9JQF9</accession>
<evidence type="ECO:0000313" key="2">
    <source>
        <dbReference type="EMBL" id="CAG8791336.1"/>
    </source>
</evidence>
<dbReference type="PANTHER" id="PTHR13268">
    <property type="entry name" value="BREAST CARCINOMA AMPLIFIED SEQUENCE 3"/>
    <property type="match status" value="1"/>
</dbReference>
<dbReference type="Pfam" id="PF21034">
    <property type="entry name" value="BCAS3_WD40"/>
    <property type="match status" value="1"/>
</dbReference>
<dbReference type="InterPro" id="IPR048382">
    <property type="entry name" value="BCAS3_WD40"/>
</dbReference>
<dbReference type="GO" id="GO:0042594">
    <property type="term" value="P:response to starvation"/>
    <property type="evidence" value="ECO:0007669"/>
    <property type="project" value="TreeGrafter"/>
</dbReference>
<comment type="caution">
    <text evidence="2">The sequence shown here is derived from an EMBL/GenBank/DDBJ whole genome shotgun (WGS) entry which is preliminary data.</text>
</comment>
<keyword evidence="3" id="KW-1185">Reference proteome</keyword>
<feature type="domain" description="BCAS3 WD40" evidence="1">
    <location>
        <begin position="3"/>
        <end position="94"/>
    </location>
</feature>
<dbReference type="Proteomes" id="UP000789342">
    <property type="component" value="Unassembled WGS sequence"/>
</dbReference>
<dbReference type="InterPro" id="IPR045142">
    <property type="entry name" value="BCAS3-like"/>
</dbReference>
<dbReference type="GO" id="GO:0005737">
    <property type="term" value="C:cytoplasm"/>
    <property type="evidence" value="ECO:0007669"/>
    <property type="project" value="TreeGrafter"/>
</dbReference>
<proteinExistence type="predicted"/>